<dbReference type="RefSeq" id="WP_099839867.1">
    <property type="nucleotide sequence ID" value="NZ_PEIK01000012.1"/>
</dbReference>
<dbReference type="Gene3D" id="3.40.50.720">
    <property type="entry name" value="NAD(P)-binding Rossmann-like Domain"/>
    <property type="match status" value="1"/>
</dbReference>
<evidence type="ECO:0000313" key="4">
    <source>
        <dbReference type="EMBL" id="PIH03237.1"/>
    </source>
</evidence>
<protein>
    <submittedName>
        <fullName evidence="4">NAD(P)-dependent oxidoreductase</fullName>
    </submittedName>
</protein>
<evidence type="ECO:0000256" key="3">
    <source>
        <dbReference type="SAM" id="MobiDB-lite"/>
    </source>
</evidence>
<gene>
    <name evidence="4" type="ORF">CS538_14190</name>
</gene>
<proteinExistence type="inferred from homology"/>
<dbReference type="AlphaFoldDB" id="A0A2G7HDP8"/>
<comment type="similarity">
    <text evidence="1">Belongs to the short-chain dehydrogenases/reductases (SDR) family.</text>
</comment>
<dbReference type="FunFam" id="3.40.50.720:FF:000084">
    <property type="entry name" value="Short-chain dehydrogenase reductase"/>
    <property type="match status" value="1"/>
</dbReference>
<accession>A0A2G7HDP8</accession>
<dbReference type="InterPro" id="IPR020904">
    <property type="entry name" value="Sc_DH/Rdtase_CS"/>
</dbReference>
<feature type="region of interest" description="Disordered" evidence="3">
    <location>
        <begin position="1"/>
        <end position="22"/>
    </location>
</feature>
<keyword evidence="5" id="KW-1185">Reference proteome</keyword>
<evidence type="ECO:0000256" key="2">
    <source>
        <dbReference type="ARBA" id="ARBA00023002"/>
    </source>
</evidence>
<dbReference type="PANTHER" id="PTHR48107">
    <property type="entry name" value="NADPH-DEPENDENT ALDEHYDE REDUCTASE-LIKE PROTEIN, CHLOROPLASTIC-RELATED"/>
    <property type="match status" value="1"/>
</dbReference>
<dbReference type="Proteomes" id="UP000231322">
    <property type="component" value="Unassembled WGS sequence"/>
</dbReference>
<dbReference type="NCBIfam" id="NF005214">
    <property type="entry name" value="PRK06701.1"/>
    <property type="match status" value="1"/>
</dbReference>
<evidence type="ECO:0000313" key="5">
    <source>
        <dbReference type="Proteomes" id="UP000231322"/>
    </source>
</evidence>
<dbReference type="InterPro" id="IPR036291">
    <property type="entry name" value="NAD(P)-bd_dom_sf"/>
</dbReference>
<dbReference type="EMBL" id="PEIK01000012">
    <property type="protein sequence ID" value="PIH03237.1"/>
    <property type="molecule type" value="Genomic_DNA"/>
</dbReference>
<feature type="compositionally biased region" description="Polar residues" evidence="3">
    <location>
        <begin position="7"/>
        <end position="22"/>
    </location>
</feature>
<dbReference type="Pfam" id="PF13561">
    <property type="entry name" value="adh_short_C2"/>
    <property type="match status" value="1"/>
</dbReference>
<dbReference type="PROSITE" id="PS00061">
    <property type="entry name" value="ADH_SHORT"/>
    <property type="match status" value="1"/>
</dbReference>
<name>A0A2G7HDP8_9CLOT</name>
<reference evidence="4 5" key="1">
    <citation type="submission" date="2017-10" db="EMBL/GenBank/DDBJ databases">
        <title>Reclassification of Eubacterium combesii and discrepancies in the nomenclature of botulinum neurotoxin producing clostridia. Request for an Opinion.</title>
        <authorList>
            <person name="Dobritsa A.P."/>
            <person name="Kutumbaka K.K."/>
            <person name="Samadpour M."/>
        </authorList>
    </citation>
    <scope>NUCLEOTIDE SEQUENCE [LARGE SCALE GENOMIC DNA]</scope>
    <source>
        <strain evidence="4 5">DSM 20696</strain>
    </source>
</reference>
<dbReference type="InterPro" id="IPR002347">
    <property type="entry name" value="SDR_fam"/>
</dbReference>
<evidence type="ECO:0000256" key="1">
    <source>
        <dbReference type="ARBA" id="ARBA00006484"/>
    </source>
</evidence>
<dbReference type="GO" id="GO:0016614">
    <property type="term" value="F:oxidoreductase activity, acting on CH-OH group of donors"/>
    <property type="evidence" value="ECO:0007669"/>
    <property type="project" value="UniProtKB-ARBA"/>
</dbReference>
<dbReference type="PRINTS" id="PR00080">
    <property type="entry name" value="SDRFAMILY"/>
</dbReference>
<sequence length="294" mass="31843">MNEDLNFINSFPKSVPGQEQSKQPGIEAIMNPKPIFDNPNYKASAKLMDRVALITGGDSGIGRAIAVTFAKEGADISIVYFDEHEDAKETQAIIEGLGRKCLLIPGDITDDNFCNNAINQTINAFNKLDILVNNAAVQYVQNSIEDITKEQLEKTFKTNIFSIFYLVKAALPYLNRGASIINTASITAYKGQKLLIDYSSSKGAIVSFTRSLALSLWSKGIRVNAVAPGPIWTPLIPSSFDTNHVETFGSTTTMGRPGQPVELAPAYVYLASNECASFVSGEVIHINGGEIING</sequence>
<keyword evidence="2" id="KW-0560">Oxidoreductase</keyword>
<dbReference type="PANTHER" id="PTHR48107:SF16">
    <property type="entry name" value="NADPH-DEPENDENT ALDEHYDE REDUCTASE 1, CHLOROPLASTIC"/>
    <property type="match status" value="1"/>
</dbReference>
<dbReference type="PRINTS" id="PR00081">
    <property type="entry name" value="GDHRDH"/>
</dbReference>
<dbReference type="GO" id="GO:0008206">
    <property type="term" value="P:bile acid metabolic process"/>
    <property type="evidence" value="ECO:0007669"/>
    <property type="project" value="UniProtKB-ARBA"/>
</dbReference>
<organism evidence="4 5">
    <name type="scientific">Clostridium combesii</name>
    <dbReference type="NCBI Taxonomy" id="39481"/>
    <lineage>
        <taxon>Bacteria</taxon>
        <taxon>Bacillati</taxon>
        <taxon>Bacillota</taxon>
        <taxon>Clostridia</taxon>
        <taxon>Eubacteriales</taxon>
        <taxon>Clostridiaceae</taxon>
        <taxon>Clostridium</taxon>
    </lineage>
</organism>
<dbReference type="SUPFAM" id="SSF51735">
    <property type="entry name" value="NAD(P)-binding Rossmann-fold domains"/>
    <property type="match status" value="1"/>
</dbReference>
<dbReference type="CDD" id="cd05355">
    <property type="entry name" value="SDR_c1"/>
    <property type="match status" value="1"/>
</dbReference>
<comment type="caution">
    <text evidence="4">The sequence shown here is derived from an EMBL/GenBank/DDBJ whole genome shotgun (WGS) entry which is preliminary data.</text>
</comment>